<dbReference type="Proteomes" id="UP001530293">
    <property type="component" value="Unassembled WGS sequence"/>
</dbReference>
<sequence>MQRTTPTTTAFINRRNCISILRGGDDRQEDSVIQHDNASQEEDSILSDRHESIEDGNTIQGKGDAWEEEIRKTREYYSSVQSSKSSSKILATPTTSMAATTVTAIINDTTTTTPTENNGEDGRVFGNTACDSNSLQDNGEGGCENGDRENLTSKSIIEIGESEASEIMDDGASTIYDEIGEPGGSDIIMDDGACTVYDDDNNIINAKEGDVKEDWQNELEEVGQNVDDVTFGNEEEQETAADGINLTPRQEAESSDMTKDDDVDNEVVGDDGDVPPPLVDLEDGQADVEHEIHDRGIEERANEDFAAEDSYVEEGQALGDDLETTVTEVNNDVLAGENEQDDDFTTTDDKTPSQDDVLGSNYDNDVEALEVEAINTGDKLKGVAAQFIRRFQRRISTLIMTVRRKETKPIILASLGVALSVLLNSVRVNKNSSDDTTQTFKFQPNDDVSPDLNDDLPNIEEDEDSDETITSPAPQEQADLDRTWLDKLLSFVGQPSRA</sequence>
<evidence type="ECO:0000313" key="3">
    <source>
        <dbReference type="Proteomes" id="UP001530293"/>
    </source>
</evidence>
<evidence type="ECO:0000313" key="2">
    <source>
        <dbReference type="EMBL" id="KAL3764137.1"/>
    </source>
</evidence>
<comment type="caution">
    <text evidence="2">The sequence shown here is derived from an EMBL/GenBank/DDBJ whole genome shotgun (WGS) entry which is preliminary data.</text>
</comment>
<dbReference type="EMBL" id="JALLBG020000108">
    <property type="protein sequence ID" value="KAL3764137.1"/>
    <property type="molecule type" value="Genomic_DNA"/>
</dbReference>
<feature type="compositionally biased region" description="Acidic residues" evidence="1">
    <location>
        <begin position="448"/>
        <end position="467"/>
    </location>
</feature>
<protein>
    <submittedName>
        <fullName evidence="2">Uncharacterized protein</fullName>
    </submittedName>
</protein>
<feature type="region of interest" description="Disordered" evidence="1">
    <location>
        <begin position="227"/>
        <end position="281"/>
    </location>
</feature>
<proteinExistence type="predicted"/>
<feature type="compositionally biased region" description="Basic and acidic residues" evidence="1">
    <location>
        <begin position="250"/>
        <end position="260"/>
    </location>
</feature>
<gene>
    <name evidence="2" type="ORF">ACHAWU_003949</name>
</gene>
<name>A0ABD3MPK1_9STRA</name>
<dbReference type="AlphaFoldDB" id="A0ABD3MPK1"/>
<organism evidence="2 3">
    <name type="scientific">Discostella pseudostelligera</name>
    <dbReference type="NCBI Taxonomy" id="259834"/>
    <lineage>
        <taxon>Eukaryota</taxon>
        <taxon>Sar</taxon>
        <taxon>Stramenopiles</taxon>
        <taxon>Ochrophyta</taxon>
        <taxon>Bacillariophyta</taxon>
        <taxon>Coscinodiscophyceae</taxon>
        <taxon>Thalassiosirophycidae</taxon>
        <taxon>Stephanodiscales</taxon>
        <taxon>Stephanodiscaceae</taxon>
        <taxon>Discostella</taxon>
    </lineage>
</organism>
<feature type="compositionally biased region" description="Polar residues" evidence="1">
    <location>
        <begin position="431"/>
        <end position="442"/>
    </location>
</feature>
<feature type="region of interest" description="Disordered" evidence="1">
    <location>
        <begin position="431"/>
        <end position="478"/>
    </location>
</feature>
<feature type="region of interest" description="Disordered" evidence="1">
    <location>
        <begin position="333"/>
        <end position="357"/>
    </location>
</feature>
<keyword evidence="3" id="KW-1185">Reference proteome</keyword>
<feature type="compositionally biased region" description="Acidic residues" evidence="1">
    <location>
        <begin position="261"/>
        <end position="273"/>
    </location>
</feature>
<reference evidence="2 3" key="1">
    <citation type="submission" date="2024-10" db="EMBL/GenBank/DDBJ databases">
        <title>Updated reference genomes for cyclostephanoid diatoms.</title>
        <authorList>
            <person name="Roberts W.R."/>
            <person name="Alverson A.J."/>
        </authorList>
    </citation>
    <scope>NUCLEOTIDE SEQUENCE [LARGE SCALE GENOMIC DNA]</scope>
    <source>
        <strain evidence="2 3">AJA232-27</strain>
    </source>
</reference>
<accession>A0ABD3MPK1</accession>
<evidence type="ECO:0000256" key="1">
    <source>
        <dbReference type="SAM" id="MobiDB-lite"/>
    </source>
</evidence>